<sequence length="66" mass="7098">MNEMYSVGFVLSFIFSGRESLLSGHGEAAKLVQKCSSHDTSQRFANVLEVISAVGKLDVKPNQAPA</sequence>
<proteinExistence type="predicted"/>
<reference evidence="1 2" key="1">
    <citation type="submission" date="2018-11" db="EMBL/GenBank/DDBJ databases">
        <authorList>
            <person name="Criscuolo A."/>
        </authorList>
    </citation>
    <scope>NUCLEOTIDE SEQUENCE [LARGE SCALE GENOMIC DNA]</scope>
    <source>
        <strain evidence="1">AT11b</strain>
    </source>
</reference>
<name>A0A3P5WF28_9MICC</name>
<protein>
    <submittedName>
        <fullName evidence="1">Uncharacterized protein</fullName>
    </submittedName>
</protein>
<organism evidence="1 2">
    <name type="scientific">Arthrobacter ulcerisalmonis</name>
    <dbReference type="NCBI Taxonomy" id="2483813"/>
    <lineage>
        <taxon>Bacteria</taxon>
        <taxon>Bacillati</taxon>
        <taxon>Actinomycetota</taxon>
        <taxon>Actinomycetes</taxon>
        <taxon>Micrococcales</taxon>
        <taxon>Micrococcaceae</taxon>
        <taxon>Arthrobacter</taxon>
    </lineage>
</organism>
<dbReference type="Proteomes" id="UP000280861">
    <property type="component" value="Unassembled WGS sequence"/>
</dbReference>
<gene>
    <name evidence="1" type="ORF">PSET11_00330</name>
</gene>
<dbReference type="EMBL" id="UXAU01000009">
    <property type="protein sequence ID" value="VDC18467.1"/>
    <property type="molecule type" value="Genomic_DNA"/>
</dbReference>
<evidence type="ECO:0000313" key="1">
    <source>
        <dbReference type="EMBL" id="VDC18467.1"/>
    </source>
</evidence>
<accession>A0A3P5WF28</accession>
<dbReference type="AlphaFoldDB" id="A0A3P5WF28"/>
<keyword evidence="2" id="KW-1185">Reference proteome</keyword>
<evidence type="ECO:0000313" key="2">
    <source>
        <dbReference type="Proteomes" id="UP000280861"/>
    </source>
</evidence>